<feature type="transmembrane region" description="Helical" evidence="1">
    <location>
        <begin position="36"/>
        <end position="56"/>
    </location>
</feature>
<evidence type="ECO:0000313" key="2">
    <source>
        <dbReference type="EMBL" id="GIG03762.1"/>
    </source>
</evidence>
<protein>
    <submittedName>
        <fullName evidence="2">Uncharacterized protein</fullName>
    </submittedName>
</protein>
<evidence type="ECO:0000313" key="3">
    <source>
        <dbReference type="Proteomes" id="UP000630887"/>
    </source>
</evidence>
<keyword evidence="1" id="KW-1133">Transmembrane helix</keyword>
<reference evidence="2 3" key="1">
    <citation type="submission" date="2021-01" db="EMBL/GenBank/DDBJ databases">
        <title>Whole genome shotgun sequence of Catellatospora coxensis NBRC 107359.</title>
        <authorList>
            <person name="Komaki H."/>
            <person name="Tamura T."/>
        </authorList>
    </citation>
    <scope>NUCLEOTIDE SEQUENCE [LARGE SCALE GENOMIC DNA]</scope>
    <source>
        <strain evidence="2 3">NBRC 107359</strain>
    </source>
</reference>
<dbReference type="EMBL" id="BONI01000002">
    <property type="protein sequence ID" value="GIG03762.1"/>
    <property type="molecule type" value="Genomic_DNA"/>
</dbReference>
<keyword evidence="1" id="KW-0472">Membrane</keyword>
<proteinExistence type="predicted"/>
<dbReference type="Gene3D" id="1.20.1530.20">
    <property type="match status" value="1"/>
</dbReference>
<organism evidence="2 3">
    <name type="scientific">Catellatospora coxensis</name>
    <dbReference type="NCBI Taxonomy" id="310354"/>
    <lineage>
        <taxon>Bacteria</taxon>
        <taxon>Bacillati</taxon>
        <taxon>Actinomycetota</taxon>
        <taxon>Actinomycetes</taxon>
        <taxon>Micromonosporales</taxon>
        <taxon>Micromonosporaceae</taxon>
        <taxon>Catellatospora</taxon>
    </lineage>
</organism>
<keyword evidence="1" id="KW-0812">Transmembrane</keyword>
<sequence>MELTTPTLAALAAVVVCSVGAYWSPRLAGQSQRASVTMITVVRNLTLALMLAGLMGDAGTTTTVLAYGLLMYLAGVGAAVVIRSRSLPGAVG</sequence>
<comment type="caution">
    <text evidence="2">The sequence shown here is derived from an EMBL/GenBank/DDBJ whole genome shotgun (WGS) entry which is preliminary data.</text>
</comment>
<evidence type="ECO:0000256" key="1">
    <source>
        <dbReference type="SAM" id="Phobius"/>
    </source>
</evidence>
<accession>A0A8J3KIM5</accession>
<dbReference type="InterPro" id="IPR038770">
    <property type="entry name" value="Na+/solute_symporter_sf"/>
</dbReference>
<feature type="transmembrane region" description="Helical" evidence="1">
    <location>
        <begin position="62"/>
        <end position="82"/>
    </location>
</feature>
<dbReference type="AlphaFoldDB" id="A0A8J3KIM5"/>
<feature type="transmembrane region" description="Helical" evidence="1">
    <location>
        <begin position="6"/>
        <end position="24"/>
    </location>
</feature>
<dbReference type="RefSeq" id="WP_203688224.1">
    <property type="nucleotide sequence ID" value="NZ_BAAALC010000001.1"/>
</dbReference>
<name>A0A8J3KIM5_9ACTN</name>
<dbReference type="Proteomes" id="UP000630887">
    <property type="component" value="Unassembled WGS sequence"/>
</dbReference>
<keyword evidence="3" id="KW-1185">Reference proteome</keyword>
<gene>
    <name evidence="2" type="ORF">Cco03nite_04620</name>
</gene>